<evidence type="ECO:0000259" key="4">
    <source>
        <dbReference type="Pfam" id="PF03328"/>
    </source>
</evidence>
<comment type="similarity">
    <text evidence="1">Belongs to the HpcH/HpaI aldolase family.</text>
</comment>
<keyword evidence="2" id="KW-0479">Metal-binding</keyword>
<evidence type="ECO:0000313" key="5">
    <source>
        <dbReference type="EMBL" id="TCO79668.1"/>
    </source>
</evidence>
<protein>
    <submittedName>
        <fullName evidence="5">4-hydroxy-2-oxoheptanedioate aldolase</fullName>
    </submittedName>
</protein>
<evidence type="ECO:0000256" key="3">
    <source>
        <dbReference type="ARBA" id="ARBA00023239"/>
    </source>
</evidence>
<evidence type="ECO:0000256" key="1">
    <source>
        <dbReference type="ARBA" id="ARBA00005568"/>
    </source>
</evidence>
<keyword evidence="3" id="KW-0456">Lyase</keyword>
<proteinExistence type="inferred from homology"/>
<dbReference type="PANTHER" id="PTHR30502">
    <property type="entry name" value="2-KETO-3-DEOXY-L-RHAMNONATE ALDOLASE"/>
    <property type="match status" value="1"/>
</dbReference>
<dbReference type="AlphaFoldDB" id="A0A4R2LA67"/>
<dbReference type="InterPro" id="IPR050251">
    <property type="entry name" value="HpcH-HpaI_aldolase"/>
</dbReference>
<dbReference type="InterPro" id="IPR040442">
    <property type="entry name" value="Pyrv_kinase-like_dom_sf"/>
</dbReference>
<keyword evidence="6" id="KW-1185">Reference proteome</keyword>
<dbReference type="OrthoDB" id="86160at2"/>
<dbReference type="Proteomes" id="UP000295765">
    <property type="component" value="Unassembled WGS sequence"/>
</dbReference>
<sequence length="261" mass="27886">MRMNRIRQLWAEGRAAVNGWLAIPNGFSAETMAHAGWDSLTIDMQHGVVDYQAAVNMLTAISTTDTAPLVRVPWLDPGIIMKMLDAGAWGVICPMVNTREDAERLVSATRYPPHGSRSFGPIRALLSAGPDYARHANDTVLAFAMIETREALANLDAILATPGLDAIYIGPADLSLALGCTPKFDQTEAPVVEAIAHILARAQAHGVRAGIHNGTPEYARQMIDKGFDLVTIGSDARLMAAGAQQALNLVRAESKSAASGY</sequence>
<dbReference type="RefSeq" id="WP_132544546.1">
    <property type="nucleotide sequence ID" value="NZ_SLWY01000018.1"/>
</dbReference>
<dbReference type="GO" id="GO:0005737">
    <property type="term" value="C:cytoplasm"/>
    <property type="evidence" value="ECO:0007669"/>
    <property type="project" value="TreeGrafter"/>
</dbReference>
<dbReference type="GO" id="GO:0016832">
    <property type="term" value="F:aldehyde-lyase activity"/>
    <property type="evidence" value="ECO:0007669"/>
    <property type="project" value="TreeGrafter"/>
</dbReference>
<dbReference type="EMBL" id="SLWY01000018">
    <property type="protein sequence ID" value="TCO79668.1"/>
    <property type="molecule type" value="Genomic_DNA"/>
</dbReference>
<feature type="domain" description="HpcH/HpaI aldolase/citrate lyase" evidence="4">
    <location>
        <begin position="20"/>
        <end position="239"/>
    </location>
</feature>
<evidence type="ECO:0000256" key="2">
    <source>
        <dbReference type="ARBA" id="ARBA00022723"/>
    </source>
</evidence>
<name>A0A4R2LA67_9GAMM</name>
<accession>A0A4R2LA67</accession>
<evidence type="ECO:0000313" key="6">
    <source>
        <dbReference type="Proteomes" id="UP000295765"/>
    </source>
</evidence>
<dbReference type="PANTHER" id="PTHR30502:SF0">
    <property type="entry name" value="PHOSPHOENOLPYRUVATE CARBOXYLASE FAMILY PROTEIN"/>
    <property type="match status" value="1"/>
</dbReference>
<organism evidence="5 6">
    <name type="scientific">Plasticicumulans lactativorans</name>
    <dbReference type="NCBI Taxonomy" id="1133106"/>
    <lineage>
        <taxon>Bacteria</taxon>
        <taxon>Pseudomonadati</taxon>
        <taxon>Pseudomonadota</taxon>
        <taxon>Gammaproteobacteria</taxon>
        <taxon>Candidatus Competibacteraceae</taxon>
        <taxon>Plasticicumulans</taxon>
    </lineage>
</organism>
<comment type="caution">
    <text evidence="5">The sequence shown here is derived from an EMBL/GenBank/DDBJ whole genome shotgun (WGS) entry which is preliminary data.</text>
</comment>
<dbReference type="InterPro" id="IPR015813">
    <property type="entry name" value="Pyrv/PenolPyrv_kinase-like_dom"/>
</dbReference>
<dbReference type="InterPro" id="IPR005000">
    <property type="entry name" value="Aldolase/citrate-lyase_domain"/>
</dbReference>
<dbReference type="SUPFAM" id="SSF51621">
    <property type="entry name" value="Phosphoenolpyruvate/pyruvate domain"/>
    <property type="match status" value="1"/>
</dbReference>
<dbReference type="Gene3D" id="3.20.20.60">
    <property type="entry name" value="Phosphoenolpyruvate-binding domains"/>
    <property type="match status" value="1"/>
</dbReference>
<reference evidence="5 6" key="1">
    <citation type="submission" date="2019-03" db="EMBL/GenBank/DDBJ databases">
        <title>Genomic Encyclopedia of Type Strains, Phase IV (KMG-IV): sequencing the most valuable type-strain genomes for metagenomic binning, comparative biology and taxonomic classification.</title>
        <authorList>
            <person name="Goeker M."/>
        </authorList>
    </citation>
    <scope>NUCLEOTIDE SEQUENCE [LARGE SCALE GENOMIC DNA]</scope>
    <source>
        <strain evidence="5 6">DSM 25287</strain>
    </source>
</reference>
<dbReference type="GO" id="GO:0046872">
    <property type="term" value="F:metal ion binding"/>
    <property type="evidence" value="ECO:0007669"/>
    <property type="project" value="UniProtKB-KW"/>
</dbReference>
<dbReference type="Pfam" id="PF03328">
    <property type="entry name" value="HpcH_HpaI"/>
    <property type="match status" value="1"/>
</dbReference>
<gene>
    <name evidence="5" type="ORF">EV699_11854</name>
</gene>